<dbReference type="PANTHER" id="PTHR32309">
    <property type="entry name" value="TYROSINE-PROTEIN KINASE"/>
    <property type="match status" value="1"/>
</dbReference>
<evidence type="ECO:0000259" key="9">
    <source>
        <dbReference type="Pfam" id="PF13614"/>
    </source>
</evidence>
<accession>X1SM30</accession>
<evidence type="ECO:0000256" key="8">
    <source>
        <dbReference type="ARBA" id="ARBA00051245"/>
    </source>
</evidence>
<evidence type="ECO:0000256" key="7">
    <source>
        <dbReference type="ARBA" id="ARBA00023137"/>
    </source>
</evidence>
<dbReference type="Gene3D" id="3.40.50.300">
    <property type="entry name" value="P-loop containing nucleotide triphosphate hydrolases"/>
    <property type="match status" value="1"/>
</dbReference>
<name>X1SM30_9ZZZZ</name>
<organism evidence="10">
    <name type="scientific">marine sediment metagenome</name>
    <dbReference type="NCBI Taxonomy" id="412755"/>
    <lineage>
        <taxon>unclassified sequences</taxon>
        <taxon>metagenomes</taxon>
        <taxon>ecological metagenomes</taxon>
    </lineage>
</organism>
<feature type="non-terminal residue" evidence="10">
    <location>
        <position position="278"/>
    </location>
</feature>
<dbReference type="GO" id="GO:0042802">
    <property type="term" value="F:identical protein binding"/>
    <property type="evidence" value="ECO:0007669"/>
    <property type="project" value="UniProtKB-ARBA"/>
</dbReference>
<dbReference type="InterPro" id="IPR027417">
    <property type="entry name" value="P-loop_NTPase"/>
</dbReference>
<dbReference type="AlphaFoldDB" id="X1SM30"/>
<comment type="caution">
    <text evidence="10">The sequence shown here is derived from an EMBL/GenBank/DDBJ whole genome shotgun (WGS) entry which is preliminary data.</text>
</comment>
<evidence type="ECO:0000256" key="4">
    <source>
        <dbReference type="ARBA" id="ARBA00022741"/>
    </source>
</evidence>
<keyword evidence="3" id="KW-0808">Transferase</keyword>
<dbReference type="SUPFAM" id="SSF52540">
    <property type="entry name" value="P-loop containing nucleoside triphosphate hydrolases"/>
    <property type="match status" value="1"/>
</dbReference>
<keyword evidence="7" id="KW-0829">Tyrosine-protein kinase</keyword>
<evidence type="ECO:0000256" key="2">
    <source>
        <dbReference type="ARBA" id="ARBA00011903"/>
    </source>
</evidence>
<dbReference type="GO" id="GO:0005524">
    <property type="term" value="F:ATP binding"/>
    <property type="evidence" value="ECO:0007669"/>
    <property type="project" value="UniProtKB-KW"/>
</dbReference>
<dbReference type="GO" id="GO:0004715">
    <property type="term" value="F:non-membrane spanning protein tyrosine kinase activity"/>
    <property type="evidence" value="ECO:0007669"/>
    <property type="project" value="UniProtKB-EC"/>
</dbReference>
<sequence length="278" mass="30653">DEAKKLLNLPILGVIPRPGAQGRYGYPYRSSKKKKRKEIRASILEERKTPIELITRDLPKSHISEAYKGLAVNLQFAELDRKLKTLVVTSSIPLEGKTSVAINLAITLALTGEKVLLCDTDLRLPKIHKVFELDASPGLTDLLMDEKSPNHVMHSIEGVDNLDLLTSGSLPPNPSELLSSSQMKNLISELQKEYDRVLFDSPPLLGVADPSILSSNVDGVLLVLAANEVDGQAAQKAKELLEKVKAHILGLVLNKVEFGDGGYGKYYYRYYYSDEVDG</sequence>
<dbReference type="CDD" id="cd05387">
    <property type="entry name" value="BY-kinase"/>
    <property type="match status" value="1"/>
</dbReference>
<dbReference type="FunFam" id="3.40.50.300:FF:000527">
    <property type="entry name" value="Tyrosine-protein kinase etk"/>
    <property type="match status" value="1"/>
</dbReference>
<dbReference type="GO" id="GO:0005886">
    <property type="term" value="C:plasma membrane"/>
    <property type="evidence" value="ECO:0007669"/>
    <property type="project" value="TreeGrafter"/>
</dbReference>
<dbReference type="PANTHER" id="PTHR32309:SF13">
    <property type="entry name" value="FERRIC ENTEROBACTIN TRANSPORT PROTEIN FEPE"/>
    <property type="match status" value="1"/>
</dbReference>
<dbReference type="InterPro" id="IPR005702">
    <property type="entry name" value="Wzc-like_C"/>
</dbReference>
<keyword evidence="6" id="KW-0067">ATP-binding</keyword>
<evidence type="ECO:0000256" key="5">
    <source>
        <dbReference type="ARBA" id="ARBA00022777"/>
    </source>
</evidence>
<comment type="similarity">
    <text evidence="1">Belongs to the CpsD/CapB family.</text>
</comment>
<keyword evidence="4" id="KW-0547">Nucleotide-binding</keyword>
<dbReference type="Pfam" id="PF13614">
    <property type="entry name" value="AAA_31"/>
    <property type="match status" value="1"/>
</dbReference>
<evidence type="ECO:0000256" key="6">
    <source>
        <dbReference type="ARBA" id="ARBA00022840"/>
    </source>
</evidence>
<protein>
    <recommendedName>
        <fullName evidence="2">non-specific protein-tyrosine kinase</fullName>
        <ecNumber evidence="2">2.7.10.2</ecNumber>
    </recommendedName>
</protein>
<keyword evidence="5" id="KW-0418">Kinase</keyword>
<dbReference type="InterPro" id="IPR025669">
    <property type="entry name" value="AAA_dom"/>
</dbReference>
<feature type="non-terminal residue" evidence="10">
    <location>
        <position position="1"/>
    </location>
</feature>
<proteinExistence type="inferred from homology"/>
<dbReference type="EC" id="2.7.10.2" evidence="2"/>
<feature type="domain" description="AAA" evidence="9">
    <location>
        <begin position="96"/>
        <end position="236"/>
    </location>
</feature>
<dbReference type="EMBL" id="BARW01018028">
    <property type="protein sequence ID" value="GAI94117.1"/>
    <property type="molecule type" value="Genomic_DNA"/>
</dbReference>
<evidence type="ECO:0000313" key="10">
    <source>
        <dbReference type="EMBL" id="GAI94117.1"/>
    </source>
</evidence>
<gene>
    <name evidence="10" type="ORF">S12H4_30958</name>
</gene>
<reference evidence="10" key="1">
    <citation type="journal article" date="2014" name="Front. Microbiol.">
        <title>High frequency of phylogenetically diverse reductive dehalogenase-homologous genes in deep subseafloor sedimentary metagenomes.</title>
        <authorList>
            <person name="Kawai M."/>
            <person name="Futagami T."/>
            <person name="Toyoda A."/>
            <person name="Takaki Y."/>
            <person name="Nishi S."/>
            <person name="Hori S."/>
            <person name="Arai W."/>
            <person name="Tsubouchi T."/>
            <person name="Morono Y."/>
            <person name="Uchiyama I."/>
            <person name="Ito T."/>
            <person name="Fujiyama A."/>
            <person name="Inagaki F."/>
            <person name="Takami H."/>
        </authorList>
    </citation>
    <scope>NUCLEOTIDE SEQUENCE</scope>
    <source>
        <strain evidence="10">Expedition CK06-06</strain>
    </source>
</reference>
<evidence type="ECO:0000256" key="1">
    <source>
        <dbReference type="ARBA" id="ARBA00007316"/>
    </source>
</evidence>
<evidence type="ECO:0000256" key="3">
    <source>
        <dbReference type="ARBA" id="ARBA00022679"/>
    </source>
</evidence>
<dbReference type="NCBIfam" id="TIGR01007">
    <property type="entry name" value="eps_fam"/>
    <property type="match status" value="1"/>
</dbReference>
<dbReference type="InterPro" id="IPR050445">
    <property type="entry name" value="Bact_polysacc_biosynth/exp"/>
</dbReference>
<comment type="catalytic activity">
    <reaction evidence="8">
        <text>L-tyrosyl-[protein] + ATP = O-phospho-L-tyrosyl-[protein] + ADP + H(+)</text>
        <dbReference type="Rhea" id="RHEA:10596"/>
        <dbReference type="Rhea" id="RHEA-COMP:10136"/>
        <dbReference type="Rhea" id="RHEA-COMP:20101"/>
        <dbReference type="ChEBI" id="CHEBI:15378"/>
        <dbReference type="ChEBI" id="CHEBI:30616"/>
        <dbReference type="ChEBI" id="CHEBI:46858"/>
        <dbReference type="ChEBI" id="CHEBI:61978"/>
        <dbReference type="ChEBI" id="CHEBI:456216"/>
        <dbReference type="EC" id="2.7.10.2"/>
    </reaction>
</comment>